<protein>
    <submittedName>
        <fullName evidence="1">Uncharacterized protein</fullName>
    </submittedName>
</protein>
<accession>A0AAD7R2L2</accession>
<keyword evidence="2" id="KW-1185">Reference proteome</keyword>
<evidence type="ECO:0000313" key="1">
    <source>
        <dbReference type="EMBL" id="KAJ8358277.1"/>
    </source>
</evidence>
<gene>
    <name evidence="1" type="ORF">AAFF_G00018360</name>
</gene>
<evidence type="ECO:0000313" key="2">
    <source>
        <dbReference type="Proteomes" id="UP001221898"/>
    </source>
</evidence>
<dbReference type="EMBL" id="JAINUG010001061">
    <property type="protein sequence ID" value="KAJ8358277.1"/>
    <property type="molecule type" value="Genomic_DNA"/>
</dbReference>
<dbReference type="Proteomes" id="UP001221898">
    <property type="component" value="Unassembled WGS sequence"/>
</dbReference>
<name>A0AAD7R2L2_9TELE</name>
<proteinExistence type="predicted"/>
<reference evidence="1" key="1">
    <citation type="journal article" date="2023" name="Science">
        <title>Genome structures resolve the early diversification of teleost fishes.</title>
        <authorList>
            <person name="Parey E."/>
            <person name="Louis A."/>
            <person name="Montfort J."/>
            <person name="Bouchez O."/>
            <person name="Roques C."/>
            <person name="Iampietro C."/>
            <person name="Lluch J."/>
            <person name="Castinel A."/>
            <person name="Donnadieu C."/>
            <person name="Desvignes T."/>
            <person name="Floi Bucao C."/>
            <person name="Jouanno E."/>
            <person name="Wen M."/>
            <person name="Mejri S."/>
            <person name="Dirks R."/>
            <person name="Jansen H."/>
            <person name="Henkel C."/>
            <person name="Chen W.J."/>
            <person name="Zahm M."/>
            <person name="Cabau C."/>
            <person name="Klopp C."/>
            <person name="Thompson A.W."/>
            <person name="Robinson-Rechavi M."/>
            <person name="Braasch I."/>
            <person name="Lecointre G."/>
            <person name="Bobe J."/>
            <person name="Postlethwait J.H."/>
            <person name="Berthelot C."/>
            <person name="Roest Crollius H."/>
            <person name="Guiguen Y."/>
        </authorList>
    </citation>
    <scope>NUCLEOTIDE SEQUENCE</scope>
    <source>
        <strain evidence="1">NC1722</strain>
    </source>
</reference>
<dbReference type="AlphaFoldDB" id="A0AAD7R2L2"/>
<organism evidence="1 2">
    <name type="scientific">Aldrovandia affinis</name>
    <dbReference type="NCBI Taxonomy" id="143900"/>
    <lineage>
        <taxon>Eukaryota</taxon>
        <taxon>Metazoa</taxon>
        <taxon>Chordata</taxon>
        <taxon>Craniata</taxon>
        <taxon>Vertebrata</taxon>
        <taxon>Euteleostomi</taxon>
        <taxon>Actinopterygii</taxon>
        <taxon>Neopterygii</taxon>
        <taxon>Teleostei</taxon>
        <taxon>Notacanthiformes</taxon>
        <taxon>Halosauridae</taxon>
        <taxon>Aldrovandia</taxon>
    </lineage>
</organism>
<sequence>MLWCVCLSSQLKPLTPERAEPESQSPAGFRSEAALCRAAECTL</sequence>
<comment type="caution">
    <text evidence="1">The sequence shown here is derived from an EMBL/GenBank/DDBJ whole genome shotgun (WGS) entry which is preliminary data.</text>
</comment>